<dbReference type="SUPFAM" id="SSF53623">
    <property type="entry name" value="MurD-like peptide ligases, catalytic domain"/>
    <property type="match status" value="1"/>
</dbReference>
<dbReference type="InterPro" id="IPR004101">
    <property type="entry name" value="Mur_ligase_C"/>
</dbReference>
<dbReference type="GO" id="GO:0008360">
    <property type="term" value="P:regulation of cell shape"/>
    <property type="evidence" value="ECO:0007669"/>
    <property type="project" value="UniProtKB-KW"/>
</dbReference>
<feature type="binding site" evidence="13">
    <location>
        <position position="38"/>
    </location>
    <ligand>
        <name>UDP-N-acetyl-alpha-D-muramoyl-L-alanyl-D-glutamate</name>
        <dbReference type="ChEBI" id="CHEBI:83900"/>
    </ligand>
</feature>
<evidence type="ECO:0000256" key="6">
    <source>
        <dbReference type="ARBA" id="ARBA00023316"/>
    </source>
</evidence>
<dbReference type="Gene3D" id="3.90.190.20">
    <property type="entry name" value="Mur ligase, C-terminal domain"/>
    <property type="match status" value="1"/>
</dbReference>
<feature type="binding site" evidence="13">
    <location>
        <position position="484"/>
    </location>
    <ligand>
        <name>meso-2,6-diaminopimelate</name>
        <dbReference type="ChEBI" id="CHEBI:57791"/>
    </ligand>
</feature>
<dbReference type="NCBIfam" id="TIGR01085">
    <property type="entry name" value="murE"/>
    <property type="match status" value="1"/>
</dbReference>
<dbReference type="AlphaFoldDB" id="A0A0T5YVP8"/>
<feature type="modified residue" description="N6-carboxylysine" evidence="13">
    <location>
        <position position="236"/>
    </location>
</feature>
<dbReference type="EC" id="6.3.2.13" evidence="8 13"/>
<evidence type="ECO:0000256" key="3">
    <source>
        <dbReference type="ARBA" id="ARBA00022960"/>
    </source>
</evidence>
<feature type="binding site" evidence="13">
    <location>
        <begin position="169"/>
        <end position="170"/>
    </location>
    <ligand>
        <name>UDP-N-acetyl-alpha-D-muramoyl-L-alanyl-D-glutamate</name>
        <dbReference type="ChEBI" id="CHEBI:83900"/>
    </ligand>
</feature>
<evidence type="ECO:0000256" key="11">
    <source>
        <dbReference type="ARBA" id="ARBA00076158"/>
    </source>
</evidence>
<feature type="binding site" evidence="13">
    <location>
        <position position="202"/>
    </location>
    <ligand>
        <name>UDP-N-acetyl-alpha-D-muramoyl-L-alanyl-D-glutamate</name>
        <dbReference type="ChEBI" id="CHEBI:83900"/>
    </ligand>
</feature>
<dbReference type="PATRIC" id="fig|54398.3.peg.1208"/>
<evidence type="ECO:0000256" key="12">
    <source>
        <dbReference type="ARBA" id="ARBA00081560"/>
    </source>
</evidence>
<feature type="domain" description="Mur ligase C-terminal" evidence="16">
    <location>
        <begin position="356"/>
        <end position="482"/>
    </location>
</feature>
<sequence length="514" mass="55260">MKSLMNRSQTVSLQDLLAGLAEIDAAQDRPISCLAIDSRNLCPGGLFLACQGGDRHGLDFTEQALAQGAVAIAWEPNGSEVNRQAERLATQLPIPLIRVEGLTRLASLIAARFFAYPSRSMTVIGVTGTNGKTSVSHLLAQALDSEARCGVVGTLGAGFPEALEATGYTTPDAVSVQGLLAELKAKGARSVAMEISSHALHQSRVEAVHFDIAVFTNLSRDHFDYHGSLGNYAAAKRRLFQMPDLRCAVLNMDQPFGLELLGSLAGDVDAVGYSADLESAFPERLSDWIRAERILPTARGMEIQLESSWGSGLLQTELMGSFNADNLLAALAVLLYKGWGWSEAIAALASIKTIAGRLERFEGEAGPMVIVDYAHTPDALQKALEVLRGHCQGSLSVVFGCGGDRDRGKRPQMGAVAERLADRVILTDDNPRSEASEAIIQQILSGMQQPDVVQVETDRAQAIRLAVESAGADDLVLIAGKGHERWQEIGDRRIPFDDREQVRRLLGIAAEGQQ</sequence>
<comment type="subcellular location">
    <subcellularLocation>
        <location evidence="13 14">Cytoplasm</location>
    </subcellularLocation>
</comment>
<dbReference type="Pfam" id="PF08245">
    <property type="entry name" value="Mur_ligase_M"/>
    <property type="match status" value="1"/>
</dbReference>
<dbReference type="PANTHER" id="PTHR23135">
    <property type="entry name" value="MUR LIGASE FAMILY MEMBER"/>
    <property type="match status" value="1"/>
</dbReference>
<feature type="binding site" evidence="13">
    <location>
        <begin position="429"/>
        <end position="432"/>
    </location>
    <ligand>
        <name>meso-2,6-diaminopimelate</name>
        <dbReference type="ChEBI" id="CHEBI:57791"/>
    </ligand>
</feature>
<evidence type="ECO:0000256" key="7">
    <source>
        <dbReference type="ARBA" id="ARBA00050251"/>
    </source>
</evidence>
<dbReference type="InterPro" id="IPR036615">
    <property type="entry name" value="Mur_ligase_C_dom_sf"/>
</dbReference>
<dbReference type="FunFam" id="3.90.190.20:FF:000006">
    <property type="entry name" value="UDP-N-acetylmuramoyl-L-alanyl-D-glutamate--2,6-diaminopimelate ligase"/>
    <property type="match status" value="1"/>
</dbReference>
<dbReference type="HAMAP" id="MF_00208">
    <property type="entry name" value="MurE"/>
    <property type="match status" value="1"/>
</dbReference>
<dbReference type="InterPro" id="IPR035911">
    <property type="entry name" value="MurE/MurF_N"/>
</dbReference>
<feature type="domain" description="Mur ligase N-terminal catalytic" evidence="15">
    <location>
        <begin position="31"/>
        <end position="111"/>
    </location>
</feature>
<keyword evidence="5 13" id="KW-0131">Cell cycle</keyword>
<evidence type="ECO:0000256" key="2">
    <source>
        <dbReference type="ARBA" id="ARBA00022618"/>
    </source>
</evidence>
<dbReference type="InterPro" id="IPR036565">
    <property type="entry name" value="Mur-like_cat_sf"/>
</dbReference>
<dbReference type="GO" id="GO:0008765">
    <property type="term" value="F:UDP-N-acetylmuramoylalanyl-D-glutamate-2,6-diaminopimelate ligase activity"/>
    <property type="evidence" value="ECO:0007669"/>
    <property type="project" value="UniProtKB-UniRule"/>
</dbReference>
<evidence type="ECO:0000256" key="10">
    <source>
        <dbReference type="ARBA" id="ARBA00075482"/>
    </source>
</evidence>
<keyword evidence="4 13" id="KW-0573">Peptidoglycan synthesis</keyword>
<keyword evidence="13" id="KW-0963">Cytoplasm</keyword>
<protein>
    <recommendedName>
        <fullName evidence="9 13">UDP-N-acetylmuramoyl-L-alanyl-D-glutamate--2,6-diaminopimelate ligase</fullName>
        <ecNumber evidence="8 13">6.3.2.13</ecNumber>
    </recommendedName>
    <alternativeName>
        <fullName evidence="10 13">Meso-A2pm-adding enzyme</fullName>
    </alternativeName>
    <alternativeName>
        <fullName evidence="11 13">Meso-diaminopimelate-adding enzyme</fullName>
    </alternativeName>
    <alternativeName>
        <fullName evidence="12 13">UDP-MurNAc-L-Ala-D-Glu:meso-diaminopimelate ligase</fullName>
    </alternativeName>
    <alternativeName>
        <fullName evidence="13">UDP-MurNAc-tripeptide synthetase</fullName>
    </alternativeName>
    <alternativeName>
        <fullName evidence="13">UDP-N-acetylmuramyl-tripeptide synthetase</fullName>
    </alternativeName>
</protein>
<dbReference type="Pfam" id="PF02875">
    <property type="entry name" value="Mur_ligase_C"/>
    <property type="match status" value="1"/>
</dbReference>
<dbReference type="InterPro" id="IPR013221">
    <property type="entry name" value="Mur_ligase_cen"/>
</dbReference>
<dbReference type="SUPFAM" id="SSF63418">
    <property type="entry name" value="MurE/MurF N-terminal domain"/>
    <property type="match status" value="1"/>
</dbReference>
<feature type="binding site" evidence="13">
    <location>
        <position position="204"/>
    </location>
    <ligand>
        <name>UDP-N-acetyl-alpha-D-muramoyl-L-alanyl-D-glutamate</name>
        <dbReference type="ChEBI" id="CHEBI:83900"/>
    </ligand>
</feature>
<keyword evidence="6 13" id="KW-0961">Cell wall biogenesis/degradation</keyword>
<organism evidence="18 19">
    <name type="scientific">endosymbiont of Ridgeia piscesae</name>
    <dbReference type="NCBI Taxonomy" id="54398"/>
    <lineage>
        <taxon>Bacteria</taxon>
        <taxon>Pseudomonadati</taxon>
        <taxon>Pseudomonadota</taxon>
        <taxon>Gammaproteobacteria</taxon>
        <taxon>sulfur-oxidizing symbionts</taxon>
    </lineage>
</organism>
<dbReference type="OrthoDB" id="9800958at2"/>
<accession>A0A0T5YVP8</accession>
<keyword evidence="19" id="KW-1185">Reference proteome</keyword>
<keyword evidence="13 18" id="KW-0436">Ligase</keyword>
<dbReference type="NCBIfam" id="NF001126">
    <property type="entry name" value="PRK00139.1-4"/>
    <property type="match status" value="1"/>
</dbReference>
<feature type="binding site" evidence="13">
    <location>
        <position position="480"/>
    </location>
    <ligand>
        <name>meso-2,6-diaminopimelate</name>
        <dbReference type="ChEBI" id="CHEBI:57791"/>
    </ligand>
</feature>
<evidence type="ECO:0000256" key="13">
    <source>
        <dbReference type="HAMAP-Rule" id="MF_00208"/>
    </source>
</evidence>
<dbReference type="GO" id="GO:0071555">
    <property type="term" value="P:cell wall organization"/>
    <property type="evidence" value="ECO:0007669"/>
    <property type="project" value="UniProtKB-KW"/>
</dbReference>
<keyword evidence="13" id="KW-0460">Magnesium</keyword>
<gene>
    <name evidence="13" type="primary">murE</name>
    <name evidence="18" type="ORF">Ga0074115_107104</name>
</gene>
<evidence type="ECO:0000256" key="8">
    <source>
        <dbReference type="ARBA" id="ARBA00066633"/>
    </source>
</evidence>
<comment type="cofactor">
    <cofactor evidence="13">
        <name>Mg(2+)</name>
        <dbReference type="ChEBI" id="CHEBI:18420"/>
    </cofactor>
</comment>
<evidence type="ECO:0000259" key="17">
    <source>
        <dbReference type="Pfam" id="PF08245"/>
    </source>
</evidence>
<comment type="caution">
    <text evidence="13">Lacks conserved residue(s) required for the propagation of feature annotation.</text>
</comment>
<comment type="pathway">
    <text evidence="13 14">Cell wall biogenesis; peptidoglycan biosynthesis.</text>
</comment>
<feature type="binding site" evidence="13">
    <location>
        <position position="405"/>
    </location>
    <ligand>
        <name>meso-2,6-diaminopimelate</name>
        <dbReference type="ChEBI" id="CHEBI:57791"/>
    </ligand>
</feature>
<keyword evidence="2 13" id="KW-0132">Cell division</keyword>
<name>A0A0T5YVP8_9GAMM</name>
<comment type="similarity">
    <text evidence="1 13">Belongs to the MurCDEF family. MurE subfamily.</text>
</comment>
<dbReference type="Proteomes" id="UP000051634">
    <property type="component" value="Unassembled WGS sequence"/>
</dbReference>
<feature type="short sequence motif" description="Meso-diaminopimelate recognition motif" evidence="13">
    <location>
        <begin position="429"/>
        <end position="432"/>
    </location>
</feature>
<keyword evidence="13" id="KW-0547">Nucleotide-binding</keyword>
<keyword evidence="3 13" id="KW-0133">Cell shape</keyword>
<evidence type="ECO:0000256" key="14">
    <source>
        <dbReference type="RuleBase" id="RU004135"/>
    </source>
</evidence>
<evidence type="ECO:0000259" key="16">
    <source>
        <dbReference type="Pfam" id="PF02875"/>
    </source>
</evidence>
<feature type="binding site" evidence="13">
    <location>
        <position position="196"/>
    </location>
    <ligand>
        <name>UDP-N-acetyl-alpha-D-muramoyl-L-alanyl-D-glutamate</name>
        <dbReference type="ChEBI" id="CHEBI:83900"/>
    </ligand>
</feature>
<comment type="catalytic activity">
    <reaction evidence="7 13">
        <text>UDP-N-acetyl-alpha-D-muramoyl-L-alanyl-D-glutamate + meso-2,6-diaminopimelate + ATP = UDP-N-acetyl-alpha-D-muramoyl-L-alanyl-gamma-D-glutamyl-meso-2,6-diaminopimelate + ADP + phosphate + H(+)</text>
        <dbReference type="Rhea" id="RHEA:23676"/>
        <dbReference type="ChEBI" id="CHEBI:15378"/>
        <dbReference type="ChEBI" id="CHEBI:30616"/>
        <dbReference type="ChEBI" id="CHEBI:43474"/>
        <dbReference type="ChEBI" id="CHEBI:57791"/>
        <dbReference type="ChEBI" id="CHEBI:83900"/>
        <dbReference type="ChEBI" id="CHEBI:83905"/>
        <dbReference type="ChEBI" id="CHEBI:456216"/>
        <dbReference type="EC" id="6.3.2.13"/>
    </reaction>
</comment>
<dbReference type="Pfam" id="PF01225">
    <property type="entry name" value="Mur_ligase"/>
    <property type="match status" value="1"/>
</dbReference>
<keyword evidence="13" id="KW-0067">ATP-binding</keyword>
<dbReference type="GO" id="GO:0005737">
    <property type="term" value="C:cytoplasm"/>
    <property type="evidence" value="ECO:0007669"/>
    <property type="project" value="UniProtKB-SubCell"/>
</dbReference>
<evidence type="ECO:0000259" key="15">
    <source>
        <dbReference type="Pfam" id="PF01225"/>
    </source>
</evidence>
<feature type="domain" description="Mur ligase central" evidence="17">
    <location>
        <begin position="126"/>
        <end position="333"/>
    </location>
</feature>
<comment type="function">
    <text evidence="13">Catalyzes the addition of meso-diaminopimelic acid to the nucleotide precursor UDP-N-acetylmuramoyl-L-alanyl-D-glutamate (UMAG) in the biosynthesis of bacterial cell-wall peptidoglycan.</text>
</comment>
<evidence type="ECO:0000256" key="1">
    <source>
        <dbReference type="ARBA" id="ARBA00005898"/>
    </source>
</evidence>
<dbReference type="GO" id="GO:0051301">
    <property type="term" value="P:cell division"/>
    <property type="evidence" value="ECO:0007669"/>
    <property type="project" value="UniProtKB-KW"/>
</dbReference>
<dbReference type="SUPFAM" id="SSF53244">
    <property type="entry name" value="MurD-like peptide ligases, peptide-binding domain"/>
    <property type="match status" value="1"/>
</dbReference>
<feature type="binding site" evidence="13">
    <location>
        <begin position="128"/>
        <end position="134"/>
    </location>
    <ligand>
        <name>ATP</name>
        <dbReference type="ChEBI" id="CHEBI:30616"/>
    </ligand>
</feature>
<comment type="caution">
    <text evidence="18">The sequence shown here is derived from an EMBL/GenBank/DDBJ whole genome shotgun (WGS) entry which is preliminary data.</text>
</comment>
<proteinExistence type="inferred from homology"/>
<evidence type="ECO:0000256" key="9">
    <source>
        <dbReference type="ARBA" id="ARBA00072883"/>
    </source>
</evidence>
<comment type="PTM">
    <text evidence="13">Carboxylation is probably crucial for Mg(2+) binding and, consequently, for the gamma-phosphate positioning of ATP.</text>
</comment>
<reference evidence="18 19" key="1">
    <citation type="submission" date="2015-11" db="EMBL/GenBank/DDBJ databases">
        <title>The genome of Candidatus Endoriftia persephone in Ridgeia piscesae and population structure of the North Eastern Pacific vestimentiferan symbionts.</title>
        <authorList>
            <person name="Perez M."/>
            <person name="Juniper K.S."/>
        </authorList>
    </citation>
    <scope>NUCLEOTIDE SEQUENCE [LARGE SCALE GENOMIC DNA]</scope>
    <source>
        <strain evidence="18">Ind11</strain>
    </source>
</reference>
<evidence type="ECO:0000256" key="5">
    <source>
        <dbReference type="ARBA" id="ARBA00023306"/>
    </source>
</evidence>
<dbReference type="Gene3D" id="3.40.1190.10">
    <property type="entry name" value="Mur-like, catalytic domain"/>
    <property type="match status" value="1"/>
</dbReference>
<evidence type="ECO:0000313" key="19">
    <source>
        <dbReference type="Proteomes" id="UP000051634"/>
    </source>
</evidence>
<dbReference type="GO" id="GO:0009252">
    <property type="term" value="P:peptidoglycan biosynthetic process"/>
    <property type="evidence" value="ECO:0007669"/>
    <property type="project" value="UniProtKB-UniRule"/>
</dbReference>
<dbReference type="InterPro" id="IPR005761">
    <property type="entry name" value="UDP-N-AcMur-Glu-dNH2Pim_ligase"/>
</dbReference>
<dbReference type="GO" id="GO:0005524">
    <property type="term" value="F:ATP binding"/>
    <property type="evidence" value="ECO:0007669"/>
    <property type="project" value="UniProtKB-UniRule"/>
</dbReference>
<dbReference type="UniPathway" id="UPA00219"/>
<dbReference type="GO" id="GO:0000287">
    <property type="term" value="F:magnesium ion binding"/>
    <property type="evidence" value="ECO:0007669"/>
    <property type="project" value="UniProtKB-UniRule"/>
</dbReference>
<dbReference type="EMBL" id="LDXT01000090">
    <property type="protein sequence ID" value="KRT54575.1"/>
    <property type="molecule type" value="Genomic_DNA"/>
</dbReference>
<dbReference type="PANTHER" id="PTHR23135:SF4">
    <property type="entry name" value="UDP-N-ACETYLMURAMOYL-L-ALANYL-D-GLUTAMATE--2,6-DIAMINOPIMELATE LIGASE MURE HOMOLOG, CHLOROPLASTIC"/>
    <property type="match status" value="1"/>
</dbReference>
<dbReference type="Gene3D" id="3.40.1390.10">
    <property type="entry name" value="MurE/MurF, N-terminal domain"/>
    <property type="match status" value="1"/>
</dbReference>
<evidence type="ECO:0000313" key="18">
    <source>
        <dbReference type="EMBL" id="KRT54575.1"/>
    </source>
</evidence>
<dbReference type="InterPro" id="IPR000713">
    <property type="entry name" value="Mur_ligase_N"/>
</dbReference>
<evidence type="ECO:0000256" key="4">
    <source>
        <dbReference type="ARBA" id="ARBA00022984"/>
    </source>
</evidence>